<organism evidence="4 5">
    <name type="scientific">Rubroshorea leprosula</name>
    <dbReference type="NCBI Taxonomy" id="152421"/>
    <lineage>
        <taxon>Eukaryota</taxon>
        <taxon>Viridiplantae</taxon>
        <taxon>Streptophyta</taxon>
        <taxon>Embryophyta</taxon>
        <taxon>Tracheophyta</taxon>
        <taxon>Spermatophyta</taxon>
        <taxon>Magnoliopsida</taxon>
        <taxon>eudicotyledons</taxon>
        <taxon>Gunneridae</taxon>
        <taxon>Pentapetalae</taxon>
        <taxon>rosids</taxon>
        <taxon>malvids</taxon>
        <taxon>Malvales</taxon>
        <taxon>Dipterocarpaceae</taxon>
        <taxon>Rubroshorea</taxon>
    </lineage>
</organism>
<dbReference type="PANTHER" id="PTHR31099">
    <property type="entry name" value="OS06G0165300 PROTEIN"/>
    <property type="match status" value="1"/>
</dbReference>
<dbReference type="AlphaFoldDB" id="A0AAV5KUB1"/>
<sequence>MVSLRELSELRGNQGGDGEEEGVLLVEPITMIVPPELQDSQETMAPEGNASSSARDDGGDHHVAPSSSSSSEKTPSHEEGMGDVVSHVSDRPMIGEWESRTITGRLDNLRKAPKDLPTGFRFRAALHHEVADCTPSISRYRKLEDIVRAYHIPRTILLRTGAPNERACMVSQTGWIPVYVDHFDVGLRFPLPGLVFDLLADYELALTQLTPNSIRFIIGFMLLCERLEVPAKAIVFRSLFQCLLCPNSRGAKWHYLSGRDKSQLFKNVRNKVARWKRQFIFVCDTRTERISNDLAAWLSEWRVPNAHVNYPQLLPRDTDLKNQLLDNARRENLIDLNALVTSEQLTVFRRNEQYIGAPTSASPELPRSRAGQHLAETNVVRLTTASRASIAQLVPARATRPATMRSPNAPLATTRAAVEPATTSASMSDPKIAYPEGFSYVRAECQPAMVQGMHSFVPPMDSKRAKAFVQQHGGYAVALYESEQGACTENRELGSKCKQLAAEKASLVDDVNRLQGSEMANRAAAAESRADELANRINELKEELERAHAERESGIQAAKDEAARVEERAKKAEDERDRAQTELGSLRFQVAEADKNLSATEEALNALKASHARSIGIARAQGAEWLVGSSTFQDALAVAFANVTTEIYNEIRGKVLHHRPDFPIRELVFFDEEELDDQGKSLAPLADTTVRLRWDLNKEGVPVWPPSVLEDGEDPAGLPSFDAWPTVVPASSPVRAPVSERAARSLPAHSPAAAADASMPVDLTDD</sequence>
<comment type="caution">
    <text evidence="4">The sequence shown here is derived from an EMBL/GenBank/DDBJ whole genome shotgun (WGS) entry which is preliminary data.</text>
</comment>
<evidence type="ECO:0000259" key="3">
    <source>
        <dbReference type="Pfam" id="PF04195"/>
    </source>
</evidence>
<feature type="compositionally biased region" description="Low complexity" evidence="2">
    <location>
        <begin position="731"/>
        <end position="760"/>
    </location>
</feature>
<feature type="coiled-coil region" evidence="1">
    <location>
        <begin position="523"/>
        <end position="610"/>
    </location>
</feature>
<dbReference type="InterPro" id="IPR007321">
    <property type="entry name" value="Transposase_28"/>
</dbReference>
<evidence type="ECO:0000313" key="4">
    <source>
        <dbReference type="EMBL" id="GKV28124.1"/>
    </source>
</evidence>
<feature type="compositionally biased region" description="Polar residues" evidence="2">
    <location>
        <begin position="38"/>
        <end position="53"/>
    </location>
</feature>
<feature type="region of interest" description="Disordered" evidence="2">
    <location>
        <begin position="731"/>
        <end position="766"/>
    </location>
</feature>
<feature type="compositionally biased region" description="Basic and acidic residues" evidence="2">
    <location>
        <begin position="54"/>
        <end position="63"/>
    </location>
</feature>
<evidence type="ECO:0000313" key="5">
    <source>
        <dbReference type="Proteomes" id="UP001054252"/>
    </source>
</evidence>
<dbReference type="Proteomes" id="UP001054252">
    <property type="component" value="Unassembled WGS sequence"/>
</dbReference>
<feature type="domain" description="Transposase (putative) gypsy type" evidence="3">
    <location>
        <begin position="178"/>
        <end position="241"/>
    </location>
</feature>
<name>A0AAV5KUB1_9ROSI</name>
<dbReference type="Pfam" id="PF04195">
    <property type="entry name" value="Transposase_28"/>
    <property type="match status" value="1"/>
</dbReference>
<reference evidence="4 5" key="1">
    <citation type="journal article" date="2021" name="Commun. Biol.">
        <title>The genome of Shorea leprosula (Dipterocarpaceae) highlights the ecological relevance of drought in aseasonal tropical rainforests.</title>
        <authorList>
            <person name="Ng K.K.S."/>
            <person name="Kobayashi M.J."/>
            <person name="Fawcett J.A."/>
            <person name="Hatakeyama M."/>
            <person name="Paape T."/>
            <person name="Ng C.H."/>
            <person name="Ang C.C."/>
            <person name="Tnah L.H."/>
            <person name="Lee C.T."/>
            <person name="Nishiyama T."/>
            <person name="Sese J."/>
            <person name="O'Brien M.J."/>
            <person name="Copetti D."/>
            <person name="Mohd Noor M.I."/>
            <person name="Ong R.C."/>
            <person name="Putra M."/>
            <person name="Sireger I.Z."/>
            <person name="Indrioko S."/>
            <person name="Kosugi Y."/>
            <person name="Izuno A."/>
            <person name="Isagi Y."/>
            <person name="Lee S.L."/>
            <person name="Shimizu K.K."/>
        </authorList>
    </citation>
    <scope>NUCLEOTIDE SEQUENCE [LARGE SCALE GENOMIC DNA]</scope>
    <source>
        <strain evidence="4">214</strain>
    </source>
</reference>
<dbReference type="Gene3D" id="1.10.287.1490">
    <property type="match status" value="1"/>
</dbReference>
<feature type="region of interest" description="Disordered" evidence="2">
    <location>
        <begin position="396"/>
        <end position="428"/>
    </location>
</feature>
<evidence type="ECO:0000256" key="2">
    <source>
        <dbReference type="SAM" id="MobiDB-lite"/>
    </source>
</evidence>
<dbReference type="EMBL" id="BPVZ01000078">
    <property type="protein sequence ID" value="GKV28124.1"/>
    <property type="molecule type" value="Genomic_DNA"/>
</dbReference>
<keyword evidence="5" id="KW-1185">Reference proteome</keyword>
<feature type="region of interest" description="Disordered" evidence="2">
    <location>
        <begin position="1"/>
        <end position="92"/>
    </location>
</feature>
<proteinExistence type="predicted"/>
<keyword evidence="1" id="KW-0175">Coiled coil</keyword>
<accession>A0AAV5KUB1</accession>
<protein>
    <recommendedName>
        <fullName evidence="3">Transposase (putative) gypsy type domain-containing protein</fullName>
    </recommendedName>
</protein>
<evidence type="ECO:0000256" key="1">
    <source>
        <dbReference type="SAM" id="Coils"/>
    </source>
</evidence>
<dbReference type="PANTHER" id="PTHR31099:SF49">
    <property type="entry name" value="MYOSIN HEAVY CHAIN-LIKE PROTEIN"/>
    <property type="match status" value="1"/>
</dbReference>
<gene>
    <name evidence="4" type="ORF">SLEP1_g37210</name>
</gene>